<dbReference type="AlphaFoldDB" id="A0A1X2H7I2"/>
<protein>
    <submittedName>
        <fullName evidence="1">Uncharacterized protein</fullName>
    </submittedName>
</protein>
<dbReference type="Proteomes" id="UP000242180">
    <property type="component" value="Unassembled WGS sequence"/>
</dbReference>
<comment type="caution">
    <text evidence="1">The sequence shown here is derived from an EMBL/GenBank/DDBJ whole genome shotgun (WGS) entry which is preliminary data.</text>
</comment>
<dbReference type="EMBL" id="MCGN01000007">
    <property type="protein sequence ID" value="ORY94525.1"/>
    <property type="molecule type" value="Genomic_DNA"/>
</dbReference>
<reference evidence="1 2" key="1">
    <citation type="submission" date="2016-07" db="EMBL/GenBank/DDBJ databases">
        <title>Pervasive Adenine N6-methylation of Active Genes in Fungi.</title>
        <authorList>
            <consortium name="DOE Joint Genome Institute"/>
            <person name="Mondo S.J."/>
            <person name="Dannebaum R.O."/>
            <person name="Kuo R.C."/>
            <person name="Labutti K."/>
            <person name="Haridas S."/>
            <person name="Kuo A."/>
            <person name="Salamov A."/>
            <person name="Ahrendt S.R."/>
            <person name="Lipzen A."/>
            <person name="Sullivan W."/>
            <person name="Andreopoulos W.B."/>
            <person name="Clum A."/>
            <person name="Lindquist E."/>
            <person name="Daum C."/>
            <person name="Ramamoorthy G.K."/>
            <person name="Gryganskyi A."/>
            <person name="Culley D."/>
            <person name="Magnuson J.K."/>
            <person name="James T.Y."/>
            <person name="O'Malley M.A."/>
            <person name="Stajich J.E."/>
            <person name="Spatafora J.W."/>
            <person name="Visel A."/>
            <person name="Grigoriev I.V."/>
        </authorList>
    </citation>
    <scope>NUCLEOTIDE SEQUENCE [LARGE SCALE GENOMIC DNA]</scope>
    <source>
        <strain evidence="1 2">NRRL 2496</strain>
    </source>
</reference>
<keyword evidence="2" id="KW-1185">Reference proteome</keyword>
<evidence type="ECO:0000313" key="2">
    <source>
        <dbReference type="Proteomes" id="UP000242180"/>
    </source>
</evidence>
<evidence type="ECO:0000313" key="1">
    <source>
        <dbReference type="EMBL" id="ORY94525.1"/>
    </source>
</evidence>
<sequence>MCSRGGEGKFKKACAYMPSIQSILPDPNDYIIIITPHVGSLEGFFVQRPSVLFFLYIPAVSPNFGERCIGVFPKAPPCRQAPFRLLQPPLLFPPDKTPRDPPSQYPSPSLFLSFSVLTNGIPSYVRRRNASLSLSLFCLRSSLCMCAVMSSLSLIPLSTDDLHDDSFRDLRTE</sequence>
<proteinExistence type="predicted"/>
<dbReference type="InParanoid" id="A0A1X2H7I2"/>
<accession>A0A1X2H7I2</accession>
<name>A0A1X2H7I2_SYNRA</name>
<organism evidence="1 2">
    <name type="scientific">Syncephalastrum racemosum</name>
    <name type="common">Filamentous fungus</name>
    <dbReference type="NCBI Taxonomy" id="13706"/>
    <lineage>
        <taxon>Eukaryota</taxon>
        <taxon>Fungi</taxon>
        <taxon>Fungi incertae sedis</taxon>
        <taxon>Mucoromycota</taxon>
        <taxon>Mucoromycotina</taxon>
        <taxon>Mucoromycetes</taxon>
        <taxon>Mucorales</taxon>
        <taxon>Syncephalastraceae</taxon>
        <taxon>Syncephalastrum</taxon>
    </lineage>
</organism>
<gene>
    <name evidence="1" type="ORF">BCR43DRAFT_494158</name>
</gene>